<dbReference type="Pfam" id="PF02518">
    <property type="entry name" value="HATPase_c"/>
    <property type="match status" value="1"/>
</dbReference>
<dbReference type="PRINTS" id="PR00344">
    <property type="entry name" value="BCTRLSENSOR"/>
</dbReference>
<comment type="catalytic activity">
    <reaction evidence="1">
        <text>ATP + protein L-histidine = ADP + protein N-phospho-L-histidine.</text>
        <dbReference type="EC" id="2.7.13.3"/>
    </reaction>
</comment>
<reference evidence="14" key="1">
    <citation type="submission" date="2017-09" db="EMBL/GenBank/DDBJ databases">
        <title>Arcobacter canalis sp. nov., a new species isolated from a water canal contaminated with urban sewage.</title>
        <authorList>
            <person name="Perez-Cataluna A."/>
            <person name="Salas-Masso N."/>
            <person name="Figueras M.J."/>
        </authorList>
    </citation>
    <scope>NUCLEOTIDE SEQUENCE [LARGE SCALE GENOMIC DNA]</scope>
    <source>
        <strain evidence="14">CECT 7727</strain>
    </source>
</reference>
<evidence type="ECO:0000256" key="4">
    <source>
        <dbReference type="ARBA" id="ARBA00022679"/>
    </source>
</evidence>
<protein>
    <recommendedName>
        <fullName evidence="2">histidine kinase</fullName>
        <ecNumber evidence="2">2.7.13.3</ecNumber>
    </recommendedName>
</protein>
<dbReference type="InterPro" id="IPR035965">
    <property type="entry name" value="PAS-like_dom_sf"/>
</dbReference>
<dbReference type="PROSITE" id="PS50109">
    <property type="entry name" value="HIS_KIN"/>
    <property type="match status" value="1"/>
</dbReference>
<dbReference type="Pfam" id="PF08448">
    <property type="entry name" value="PAS_4"/>
    <property type="match status" value="1"/>
</dbReference>
<dbReference type="AlphaFoldDB" id="A0A347TMR9"/>
<dbReference type="SUPFAM" id="SSF55785">
    <property type="entry name" value="PYP-like sensor domain (PAS domain)"/>
    <property type="match status" value="2"/>
</dbReference>
<evidence type="ECO:0000256" key="7">
    <source>
        <dbReference type="ARBA" id="ARBA00022840"/>
    </source>
</evidence>
<evidence type="ECO:0000313" key="15">
    <source>
        <dbReference type="Proteomes" id="UP000264693"/>
    </source>
</evidence>
<reference evidence="13" key="2">
    <citation type="submission" date="2017-09" db="EMBL/GenBank/DDBJ databases">
        <authorList>
            <person name="Perez-Cataluna A."/>
            <person name="Figueras M.J."/>
            <person name="Salas-Masso N."/>
        </authorList>
    </citation>
    <scope>NUCLEOTIDE SEQUENCE</scope>
    <source>
        <strain evidence="13">CECT 7727</strain>
    </source>
</reference>
<dbReference type="InterPro" id="IPR005467">
    <property type="entry name" value="His_kinase_dom"/>
</dbReference>
<dbReference type="PROSITE" id="PS50112">
    <property type="entry name" value="PAS"/>
    <property type="match status" value="1"/>
</dbReference>
<feature type="domain" description="PAS" evidence="11">
    <location>
        <begin position="143"/>
        <end position="207"/>
    </location>
</feature>
<dbReference type="EC" id="2.7.13.3" evidence="2"/>
<dbReference type="Pfam" id="PF00512">
    <property type="entry name" value="HisKA"/>
    <property type="match status" value="1"/>
</dbReference>
<evidence type="ECO:0000259" key="10">
    <source>
        <dbReference type="PROSITE" id="PS50109"/>
    </source>
</evidence>
<dbReference type="RefSeq" id="WP_099311026.1">
    <property type="nucleotide sequence ID" value="NZ_CP032101.1"/>
</dbReference>
<gene>
    <name evidence="12" type="ORF">AMRN_2185</name>
    <name evidence="13" type="ORF">CPH92_06990</name>
</gene>
<dbReference type="Gene3D" id="3.30.450.20">
    <property type="entry name" value="PAS domain"/>
    <property type="match status" value="2"/>
</dbReference>
<sequence length="511" mass="59177">MIEETEISLDCLSSLIFNANDIIFITDLDSKKVVYANNLFLEKFEYTKDELVHLDISDIRKQKENKPFNTLKKELETTKSSITYAKYFSKSGNKYSLESSNKLQKINNKNYLVSIAREITEKLEKEFLIKKELNIKIAEIENQKIFLNTLLKNNPTAIFYKNIHGKYLGCNKAWEKLTGIKEDEVLGKSVFDIAPKDIAKIYFEEDKKVFSLEESPQIYQAEVYNKSIDKRFDVVFYKSAYFDAKGEVLGLIGVVIDVTQVMKLEKEKEKKEKIIYQQSKMAAMGEMIENIAHQWRQPLSTMTVSASGIKMQKEFGILKDESLSEFIEAILESSKHLSQTIDDFRNFFKTTKYEEIFNIKNIFNKTLVLLSSKFKNRNIKIEQDIQSVEIKSLQNELIHVILNILNNSNDALEKLDIEEKTIFIKSEKYLTNKLKIEISDNAGGINENIIFKIFDPYFTTKHQSQGTGIGLYMTKEIVNKHLNGSIDVKNIDFSYKEKNYTGAKFTIILPI</sequence>
<accession>A0A347TMR9</accession>
<dbReference type="InterPro" id="IPR036890">
    <property type="entry name" value="HATPase_C_sf"/>
</dbReference>
<keyword evidence="3" id="KW-0597">Phosphoprotein</keyword>
<dbReference type="InterPro" id="IPR003661">
    <property type="entry name" value="HisK_dim/P_dom"/>
</dbReference>
<keyword evidence="14" id="KW-1185">Reference proteome</keyword>
<evidence type="ECO:0000259" key="11">
    <source>
        <dbReference type="PROSITE" id="PS50112"/>
    </source>
</evidence>
<dbReference type="SMART" id="SM00091">
    <property type="entry name" value="PAS"/>
    <property type="match status" value="2"/>
</dbReference>
<feature type="coiled-coil region" evidence="9">
    <location>
        <begin position="123"/>
        <end position="150"/>
    </location>
</feature>
<proteinExistence type="predicted"/>
<dbReference type="CDD" id="cd00082">
    <property type="entry name" value="HisKA"/>
    <property type="match status" value="1"/>
</dbReference>
<keyword evidence="6 12" id="KW-0418">Kinase</keyword>
<dbReference type="Proteomes" id="UP000264693">
    <property type="component" value="Chromosome"/>
</dbReference>
<keyword evidence="4" id="KW-0808">Transferase</keyword>
<dbReference type="EMBL" id="CP032101">
    <property type="protein sequence ID" value="AXX87897.1"/>
    <property type="molecule type" value="Genomic_DNA"/>
</dbReference>
<dbReference type="NCBIfam" id="TIGR00229">
    <property type="entry name" value="sensory_box"/>
    <property type="match status" value="2"/>
</dbReference>
<dbReference type="InterPro" id="IPR003594">
    <property type="entry name" value="HATPase_dom"/>
</dbReference>
<dbReference type="PANTHER" id="PTHR43065">
    <property type="entry name" value="SENSOR HISTIDINE KINASE"/>
    <property type="match status" value="1"/>
</dbReference>
<dbReference type="InterPro" id="IPR004358">
    <property type="entry name" value="Sig_transdc_His_kin-like_C"/>
</dbReference>
<dbReference type="InterPro" id="IPR036097">
    <property type="entry name" value="HisK_dim/P_sf"/>
</dbReference>
<dbReference type="Gene3D" id="3.30.565.10">
    <property type="entry name" value="Histidine kinase-like ATPase, C-terminal domain"/>
    <property type="match status" value="1"/>
</dbReference>
<dbReference type="Pfam" id="PF13426">
    <property type="entry name" value="PAS_9"/>
    <property type="match status" value="1"/>
</dbReference>
<evidence type="ECO:0000256" key="2">
    <source>
        <dbReference type="ARBA" id="ARBA00012438"/>
    </source>
</evidence>
<evidence type="ECO:0000313" key="13">
    <source>
        <dbReference type="EMBL" id="PHO15398.1"/>
    </source>
</evidence>
<dbReference type="GO" id="GO:0005524">
    <property type="term" value="F:ATP binding"/>
    <property type="evidence" value="ECO:0007669"/>
    <property type="project" value="UniProtKB-KW"/>
</dbReference>
<evidence type="ECO:0000256" key="1">
    <source>
        <dbReference type="ARBA" id="ARBA00000085"/>
    </source>
</evidence>
<evidence type="ECO:0000313" key="12">
    <source>
        <dbReference type="EMBL" id="AXX87897.1"/>
    </source>
</evidence>
<dbReference type="InterPro" id="IPR000014">
    <property type="entry name" value="PAS"/>
</dbReference>
<organism evidence="12 15">
    <name type="scientific">Malaciobacter marinus</name>
    <dbReference type="NCBI Taxonomy" id="505249"/>
    <lineage>
        <taxon>Bacteria</taxon>
        <taxon>Pseudomonadati</taxon>
        <taxon>Campylobacterota</taxon>
        <taxon>Epsilonproteobacteria</taxon>
        <taxon>Campylobacterales</taxon>
        <taxon>Arcobacteraceae</taxon>
        <taxon>Malaciobacter</taxon>
    </lineage>
</organism>
<dbReference type="CDD" id="cd00130">
    <property type="entry name" value="PAS"/>
    <property type="match status" value="2"/>
</dbReference>
<dbReference type="SMART" id="SM00387">
    <property type="entry name" value="HATPase_c"/>
    <property type="match status" value="1"/>
</dbReference>
<dbReference type="GO" id="GO:0000155">
    <property type="term" value="F:phosphorelay sensor kinase activity"/>
    <property type="evidence" value="ECO:0007669"/>
    <property type="project" value="InterPro"/>
</dbReference>
<evidence type="ECO:0000256" key="3">
    <source>
        <dbReference type="ARBA" id="ARBA00022553"/>
    </source>
</evidence>
<evidence type="ECO:0000256" key="5">
    <source>
        <dbReference type="ARBA" id="ARBA00022741"/>
    </source>
</evidence>
<keyword evidence="5" id="KW-0547">Nucleotide-binding</keyword>
<feature type="domain" description="Histidine kinase" evidence="10">
    <location>
        <begin position="290"/>
        <end position="511"/>
    </location>
</feature>
<keyword evidence="8" id="KW-0902">Two-component regulatory system</keyword>
<evidence type="ECO:0000256" key="6">
    <source>
        <dbReference type="ARBA" id="ARBA00022777"/>
    </source>
</evidence>
<dbReference type="SMART" id="SM00388">
    <property type="entry name" value="HisKA"/>
    <property type="match status" value="1"/>
</dbReference>
<dbReference type="EMBL" id="NXAO01000028">
    <property type="protein sequence ID" value="PHO15398.1"/>
    <property type="molecule type" value="Genomic_DNA"/>
</dbReference>
<keyword evidence="7" id="KW-0067">ATP-binding</keyword>
<dbReference type="InterPro" id="IPR013656">
    <property type="entry name" value="PAS_4"/>
</dbReference>
<dbReference type="SUPFAM" id="SSF55874">
    <property type="entry name" value="ATPase domain of HSP90 chaperone/DNA topoisomerase II/histidine kinase"/>
    <property type="match status" value="1"/>
</dbReference>
<dbReference type="PANTHER" id="PTHR43065:SF10">
    <property type="entry name" value="PEROXIDE STRESS-ACTIVATED HISTIDINE KINASE MAK3"/>
    <property type="match status" value="1"/>
</dbReference>
<name>A0A347TMR9_9BACT</name>
<dbReference type="SUPFAM" id="SSF47384">
    <property type="entry name" value="Homodimeric domain of signal transducing histidine kinase"/>
    <property type="match status" value="1"/>
</dbReference>
<evidence type="ECO:0000256" key="8">
    <source>
        <dbReference type="ARBA" id="ARBA00023012"/>
    </source>
</evidence>
<dbReference type="Gene3D" id="1.10.287.130">
    <property type="match status" value="1"/>
</dbReference>
<dbReference type="KEGG" id="amar:AMRN_2185"/>
<evidence type="ECO:0000256" key="9">
    <source>
        <dbReference type="SAM" id="Coils"/>
    </source>
</evidence>
<keyword evidence="9" id="KW-0175">Coiled coil</keyword>
<dbReference type="Proteomes" id="UP000224740">
    <property type="component" value="Unassembled WGS sequence"/>
</dbReference>
<evidence type="ECO:0000313" key="14">
    <source>
        <dbReference type="Proteomes" id="UP000224740"/>
    </source>
</evidence>
<reference evidence="12 15" key="3">
    <citation type="submission" date="2018-08" db="EMBL/GenBank/DDBJ databases">
        <title>Complete genome of the Arcobacter marinus type strain JCM 15502.</title>
        <authorList>
            <person name="Miller W.G."/>
            <person name="Yee E."/>
            <person name="Huynh S."/>
            <person name="Parker C.T."/>
        </authorList>
    </citation>
    <scope>NUCLEOTIDE SEQUENCE [LARGE SCALE GENOMIC DNA]</scope>
    <source>
        <strain evidence="12 15">JCM 15502</strain>
    </source>
</reference>